<keyword evidence="2" id="KW-0472">Membrane</keyword>
<dbReference type="Proteomes" id="UP000799438">
    <property type="component" value="Unassembled WGS sequence"/>
</dbReference>
<dbReference type="EMBL" id="ML995524">
    <property type="protein sequence ID" value="KAF2136359.1"/>
    <property type="molecule type" value="Genomic_DNA"/>
</dbReference>
<evidence type="ECO:0000256" key="1">
    <source>
        <dbReference type="SAM" id="MobiDB-lite"/>
    </source>
</evidence>
<keyword evidence="2" id="KW-0812">Transmembrane</keyword>
<evidence type="ECO:0000256" key="2">
    <source>
        <dbReference type="SAM" id="Phobius"/>
    </source>
</evidence>
<name>A0A6A6AWN8_9PEZI</name>
<evidence type="ECO:0000313" key="4">
    <source>
        <dbReference type="Proteomes" id="UP000799438"/>
    </source>
</evidence>
<accession>A0A6A6AWN8</accession>
<organism evidence="3 4">
    <name type="scientific">Aplosporella prunicola CBS 121167</name>
    <dbReference type="NCBI Taxonomy" id="1176127"/>
    <lineage>
        <taxon>Eukaryota</taxon>
        <taxon>Fungi</taxon>
        <taxon>Dikarya</taxon>
        <taxon>Ascomycota</taxon>
        <taxon>Pezizomycotina</taxon>
        <taxon>Dothideomycetes</taxon>
        <taxon>Dothideomycetes incertae sedis</taxon>
        <taxon>Botryosphaeriales</taxon>
        <taxon>Aplosporellaceae</taxon>
        <taxon>Aplosporella</taxon>
    </lineage>
</organism>
<proteinExistence type="predicted"/>
<sequence length="147" mass="15960">MQPSVLPSPDQDQDPVPYLTRKTHPCTDEVIHTPPRERAATCPKRQLVAAGPAGGDRIDPLCPFSHTTTTRRPGGPPWLVLLLLLRRGGRGAAFGAEGCCCVDGWGDGRLGWAAGMSWGWWLWLTCTVVLLLMVMVVNGAVCCLLRE</sequence>
<dbReference type="RefSeq" id="XP_033392077.1">
    <property type="nucleotide sequence ID" value="XM_033535369.1"/>
</dbReference>
<feature type="region of interest" description="Disordered" evidence="1">
    <location>
        <begin position="1"/>
        <end position="21"/>
    </location>
</feature>
<evidence type="ECO:0000313" key="3">
    <source>
        <dbReference type="EMBL" id="KAF2136359.1"/>
    </source>
</evidence>
<protein>
    <submittedName>
        <fullName evidence="3">Uncharacterized protein</fullName>
    </submittedName>
</protein>
<keyword evidence="2" id="KW-1133">Transmembrane helix</keyword>
<reference evidence="3" key="1">
    <citation type="journal article" date="2020" name="Stud. Mycol.">
        <title>101 Dothideomycetes genomes: a test case for predicting lifestyles and emergence of pathogens.</title>
        <authorList>
            <person name="Haridas S."/>
            <person name="Albert R."/>
            <person name="Binder M."/>
            <person name="Bloem J."/>
            <person name="Labutti K."/>
            <person name="Salamov A."/>
            <person name="Andreopoulos B."/>
            <person name="Baker S."/>
            <person name="Barry K."/>
            <person name="Bills G."/>
            <person name="Bluhm B."/>
            <person name="Cannon C."/>
            <person name="Castanera R."/>
            <person name="Culley D."/>
            <person name="Daum C."/>
            <person name="Ezra D."/>
            <person name="Gonzalez J."/>
            <person name="Henrissat B."/>
            <person name="Kuo A."/>
            <person name="Liang C."/>
            <person name="Lipzen A."/>
            <person name="Lutzoni F."/>
            <person name="Magnuson J."/>
            <person name="Mondo S."/>
            <person name="Nolan M."/>
            <person name="Ohm R."/>
            <person name="Pangilinan J."/>
            <person name="Park H.-J."/>
            <person name="Ramirez L."/>
            <person name="Alfaro M."/>
            <person name="Sun H."/>
            <person name="Tritt A."/>
            <person name="Yoshinaga Y."/>
            <person name="Zwiers L.-H."/>
            <person name="Turgeon B."/>
            <person name="Goodwin S."/>
            <person name="Spatafora J."/>
            <person name="Crous P."/>
            <person name="Grigoriev I."/>
        </authorList>
    </citation>
    <scope>NUCLEOTIDE SEQUENCE</scope>
    <source>
        <strain evidence="3">CBS 121167</strain>
    </source>
</reference>
<keyword evidence="4" id="KW-1185">Reference proteome</keyword>
<gene>
    <name evidence="3" type="ORF">K452DRAFT_138377</name>
</gene>
<feature type="transmembrane region" description="Helical" evidence="2">
    <location>
        <begin position="120"/>
        <end position="145"/>
    </location>
</feature>
<dbReference type="AlphaFoldDB" id="A0A6A6AWN8"/>
<dbReference type="GeneID" id="54292863"/>